<dbReference type="Pfam" id="PF25359">
    <property type="entry name" value="PH_met_RdRP"/>
    <property type="match status" value="1"/>
</dbReference>
<dbReference type="Pfam" id="PF24934">
    <property type="entry name" value="DUF7752"/>
    <property type="match status" value="1"/>
</dbReference>
<keyword evidence="10" id="KW-0175">Coiled coil</keyword>
<keyword evidence="8" id="KW-0943">RNA-mediated gene silencing</keyword>
<dbReference type="Pfam" id="PF24643">
    <property type="entry name" value="DUF7637"/>
    <property type="match status" value="1"/>
</dbReference>
<evidence type="ECO:0000256" key="6">
    <source>
        <dbReference type="ARBA" id="ARBA00022695"/>
    </source>
</evidence>
<dbReference type="Pfam" id="PF05183">
    <property type="entry name" value="RdRP"/>
    <property type="match status" value="2"/>
</dbReference>
<keyword evidence="20" id="KW-1185">Reference proteome</keyword>
<dbReference type="PANTHER" id="PTHR23079:SF57">
    <property type="entry name" value="RNA-DIRECTED RNA POLYMERASE"/>
    <property type="match status" value="1"/>
</dbReference>
<dbReference type="Pfam" id="PF24642">
    <property type="entry name" value="DUF7636"/>
    <property type="match status" value="1"/>
</dbReference>
<dbReference type="InterPro" id="IPR058752">
    <property type="entry name" value="RDRP_C_head"/>
</dbReference>
<dbReference type="Pfam" id="PF01498">
    <property type="entry name" value="HTH_Tnp_Tc3_2"/>
    <property type="match status" value="1"/>
</dbReference>
<feature type="domain" description="Transposase Tc1-like" evidence="11">
    <location>
        <begin position="930"/>
        <end position="1002"/>
    </location>
</feature>
<dbReference type="InterPro" id="IPR007855">
    <property type="entry name" value="RDRP"/>
</dbReference>
<comment type="subcellular location">
    <subcellularLocation>
        <location evidence="1">Nucleus</location>
    </subcellularLocation>
</comment>
<dbReference type="InterPro" id="IPR056053">
    <property type="entry name" value="DUF7636"/>
</dbReference>
<feature type="coiled-coil region" evidence="10">
    <location>
        <begin position="1486"/>
        <end position="1513"/>
    </location>
</feature>
<dbReference type="InterPro" id="IPR057596">
    <property type="entry name" value="RDRP_core"/>
</dbReference>
<evidence type="ECO:0000259" key="12">
    <source>
        <dbReference type="Pfam" id="PF05183"/>
    </source>
</evidence>
<evidence type="ECO:0000259" key="14">
    <source>
        <dbReference type="Pfam" id="PF24642"/>
    </source>
</evidence>
<dbReference type="InterPro" id="IPR057493">
    <property type="entry name" value="PH_RdRP-assoc"/>
</dbReference>
<feature type="domain" description="PH-like" evidence="17">
    <location>
        <begin position="134"/>
        <end position="337"/>
    </location>
</feature>
<feature type="domain" description="RDRP core" evidence="12">
    <location>
        <begin position="1199"/>
        <end position="1458"/>
    </location>
</feature>
<comment type="similarity">
    <text evidence="2">Belongs to the RdRP family.</text>
</comment>
<keyword evidence="4" id="KW-0696">RNA-directed RNA polymerase</keyword>
<dbReference type="InterPro" id="IPR009057">
    <property type="entry name" value="Homeodomain-like_sf"/>
</dbReference>
<dbReference type="InterPro" id="IPR002492">
    <property type="entry name" value="Transposase_Tc1-like"/>
</dbReference>
<evidence type="ECO:0000259" key="17">
    <source>
        <dbReference type="Pfam" id="PF25359"/>
    </source>
</evidence>
<keyword evidence="6" id="KW-0548">Nucleotidyltransferase</keyword>
<evidence type="ECO:0000256" key="2">
    <source>
        <dbReference type="ARBA" id="ARBA00005762"/>
    </source>
</evidence>
<feature type="domain" description="RDRP core" evidence="12">
    <location>
        <begin position="497"/>
        <end position="877"/>
    </location>
</feature>
<evidence type="ECO:0000259" key="18">
    <source>
        <dbReference type="Pfam" id="PF26253"/>
    </source>
</evidence>
<sequence length="1972" mass="228962">MSNNDKKCQKTNPVNRIFFAVSPRMIQKRHGWLKLEVPALSKNKMDDNIQKYINSLKRNFERQNIQIISVQPTQIIEEEDCEPYYEVNCQLVSEQFSSALLGAMQEFCNSLSNFPYTHPNLVLHSSNFWQTNLKSHHNNVSLNSIYFGNIQGGTFFNHWEISFWNETNEHSRINSLLHKISAEFEFDKNDMMTIFFQCLETDKMNRGAKMKVSYQVIIRRQQIRRIIVDPSVQDDYTKSVNRFRVHFDLHCPAMIRRALPAKEQTNNNFAIPLFKRYRSFTCASKNNGYPTTEAVVDSPIFTIEFKEEMGHEEIYLILSRLRHRTGASIEFGRIPSIDVPIGKRYPYHRWTIREGQRTIKLATAEDAPIFREFLEELFWIKSPNGKYMWAEERKFAITYLIESLISRGAVVKDQILLDDRHWIDFLHVIAHYYRIDDKICEAALEDLIHLIDGRKRVGSITKCLDEIGQKRHRLKLANGLSEEELKEGYLRIRKLVFTPTRVIMIPPETIMGNRVLRKFDVDGTRIIRVTFRDDSNSRLRASVGKEIIDWAADNRLKYGVRVANKDYGFLGCSNSQMRDNGAYFALRYTDYQLHQHKKNAPDDDLKTYAKLIPEMLKYLGKFEKSENLPKMMARLGQCFTQSRLSGVNLPYKKYINTYDLEGGKNLLGKQYTFSDGVGIISYKFAETVARCMNFGNSVPSCFQYRFRGMKGVIALEPLLDKTSQWAIENGHEMEESHEKNVFDLACIFRPSQIKFNASRKNAHLEIVKFSSPVPVALNKPFISILDQVSEMQSLKCHKRITGRIEELMERQISLFAKQMNDELYCRNKLKVILTINLLATLSQIMARSSGNKNLSKDVQEAIVRGRINGMTKKQLAQQFQVTVQPVGQVWKRYMINVRIQNCLFLFYLCLETSCCCPHPGRPVSTTRNMDRNIVRSSREDPRRNSTDIFKAVNSPIEPALSRRTIRRRLNAHGLFWRRPVKKPFISKKNQKASVAWAKAHLNWGRKEWAKHVWSDESKFNLFGSDGTKWVRRPIGTRYSPKYQVATVKHGGENCMVWGCFSETAMGPLRRVNGIMDRYQYEDILENTMRPWALRNIGRAFVFQQDNDPKHTSLHVRSWFQRRRVDVFDWPSQSPDLNPIEHLWEELERQLACVRASNADEKFAQLEAAWKAIPLSVVHSLLDSMPRRCQAVIDARGFATKTLAKQIRKEQIPIPQELGRSMLGVVDETGRLQYGQIFVQYTKNLALKLPTKNAARQVLTGTVLLTKNPCIVAGDVRIFEAVDIPELHHMCDVVVFPQHGPRPHPDEMAGSDLDGDEYSVIWDPELLLERNEVPFDFAVPKHVEPFDIDNAHNLMREFYVKYLELDSVGVISNSHLHSADQYGLNSEVCMNLAKKNSQAVDFTKSGQAPEKLVTKWTQDPVTLEWMPPELPERVPDYHINNERNPMYVSPRLCGKLFREFKAIDDVIKISEERDEQLEVTIDETIFVSGYEQKMKEARADLASYNSQLRTIMENYGIKTEGELFSGCILEMRNRISDKDQDDMSFFNTNQMIETKVTNLFCRFRENFFEEFGSVRAVLELMINAYDGGNVLNYQCTQLPSIAMAQKAVAWYRACYEEAQITKETRKLSFAWIVYDVIAKIKEKNVLNSDKLVELDANPMFSMMQIHREQYIMDNLPQFEAFKTFGIFDEDCDEAVQKAVNILKMYIEKHPGLEAVLFVIIEWAKSSELFDKTTMRIHHLALLFIMFATRPLPTVSSTTTCFLGKIRIGNENELTSNDNFERHAPFTEVQRSNMIVKFFEYLSSRQFRSQSHISFTPIGYESVFMRGEWHIFHTTALKTYYNILFNLRFEELPISTDPETTIKDLIREDEPFVIELPSDDCNPTFIEQCMKDHTGISEVEIRRLDKSDQKKKESDEEKQPSFRYLVSCRGSLESIQRLRKLVAVTIPIRSHLVGKEVTRQMARLCYARIIQGIL</sequence>
<organism evidence="19 20">
    <name type="scientific">Caenorhabditis japonica</name>
    <dbReference type="NCBI Taxonomy" id="281687"/>
    <lineage>
        <taxon>Eukaryota</taxon>
        <taxon>Metazoa</taxon>
        <taxon>Ecdysozoa</taxon>
        <taxon>Nematoda</taxon>
        <taxon>Chromadorea</taxon>
        <taxon>Rhabditida</taxon>
        <taxon>Rhabditina</taxon>
        <taxon>Rhabditomorpha</taxon>
        <taxon>Rhabditoidea</taxon>
        <taxon>Rhabditidae</taxon>
        <taxon>Peloderinae</taxon>
        <taxon>Caenorhabditis</taxon>
    </lineage>
</organism>
<dbReference type="PANTHER" id="PTHR23079">
    <property type="entry name" value="RNA-DEPENDENT RNA POLYMERASE"/>
    <property type="match status" value="1"/>
</dbReference>
<dbReference type="InterPro" id="IPR036397">
    <property type="entry name" value="RNaseH_sf"/>
</dbReference>
<evidence type="ECO:0000256" key="4">
    <source>
        <dbReference type="ARBA" id="ARBA00022484"/>
    </source>
</evidence>
<dbReference type="GO" id="GO:0030422">
    <property type="term" value="P:siRNA processing"/>
    <property type="evidence" value="ECO:0007669"/>
    <property type="project" value="TreeGrafter"/>
</dbReference>
<feature type="domain" description="RDRP C-terminal head" evidence="18">
    <location>
        <begin position="1481"/>
        <end position="1644"/>
    </location>
</feature>
<reference evidence="19" key="2">
    <citation type="submission" date="2022-06" db="UniProtKB">
        <authorList>
            <consortium name="EnsemblMetazoa"/>
        </authorList>
    </citation>
    <scope>IDENTIFICATION</scope>
    <source>
        <strain evidence="19">DF5081</strain>
    </source>
</reference>
<evidence type="ECO:0000259" key="15">
    <source>
        <dbReference type="Pfam" id="PF24643"/>
    </source>
</evidence>
<evidence type="ECO:0000256" key="9">
    <source>
        <dbReference type="ARBA" id="ARBA00048744"/>
    </source>
</evidence>
<evidence type="ECO:0000256" key="5">
    <source>
        <dbReference type="ARBA" id="ARBA00022679"/>
    </source>
</evidence>
<dbReference type="EC" id="2.7.7.48" evidence="3"/>
<evidence type="ECO:0000256" key="7">
    <source>
        <dbReference type="ARBA" id="ARBA00022884"/>
    </source>
</evidence>
<feature type="domain" description="DUF7752" evidence="16">
    <location>
        <begin position="1704"/>
        <end position="1813"/>
    </location>
</feature>
<dbReference type="InterPro" id="IPR056054">
    <property type="entry name" value="DUF7637"/>
</dbReference>
<dbReference type="SUPFAM" id="SSF46689">
    <property type="entry name" value="Homeodomain-like"/>
    <property type="match status" value="1"/>
</dbReference>
<protein>
    <recommendedName>
        <fullName evidence="3">RNA-directed RNA polymerase</fullName>
        <ecNumber evidence="3">2.7.7.48</ecNumber>
    </recommendedName>
</protein>
<dbReference type="Proteomes" id="UP000005237">
    <property type="component" value="Unassembled WGS sequence"/>
</dbReference>
<keyword evidence="5" id="KW-0808">Transferase</keyword>
<name>A0A8R1DFE7_CAEJA</name>
<feature type="domain" description="DUF7636" evidence="14">
    <location>
        <begin position="1864"/>
        <end position="1969"/>
    </location>
</feature>
<dbReference type="Gene3D" id="3.30.420.10">
    <property type="entry name" value="Ribonuclease H-like superfamily/Ribonuclease H"/>
    <property type="match status" value="1"/>
</dbReference>
<evidence type="ECO:0000256" key="10">
    <source>
        <dbReference type="SAM" id="Coils"/>
    </source>
</evidence>
<evidence type="ECO:0000313" key="19">
    <source>
        <dbReference type="EnsemblMetazoa" id="CJA01190.1"/>
    </source>
</evidence>
<dbReference type="InterPro" id="IPR038717">
    <property type="entry name" value="Tc1-like_DDE_dom"/>
</dbReference>
<dbReference type="EnsemblMetazoa" id="CJA01190.1">
    <property type="protein sequence ID" value="CJA01190.1"/>
    <property type="gene ID" value="WBGene00120394"/>
</dbReference>
<dbReference type="GO" id="GO:0015074">
    <property type="term" value="P:DNA integration"/>
    <property type="evidence" value="ECO:0007669"/>
    <property type="project" value="InterPro"/>
</dbReference>
<dbReference type="GO" id="GO:0003677">
    <property type="term" value="F:DNA binding"/>
    <property type="evidence" value="ECO:0007669"/>
    <property type="project" value="InterPro"/>
</dbReference>
<dbReference type="GO" id="GO:0003723">
    <property type="term" value="F:RNA binding"/>
    <property type="evidence" value="ECO:0007669"/>
    <property type="project" value="UniProtKB-KW"/>
</dbReference>
<dbReference type="GO" id="GO:0003968">
    <property type="term" value="F:RNA-directed RNA polymerase activity"/>
    <property type="evidence" value="ECO:0007669"/>
    <property type="project" value="UniProtKB-KW"/>
</dbReference>
<evidence type="ECO:0000256" key="1">
    <source>
        <dbReference type="ARBA" id="ARBA00004123"/>
    </source>
</evidence>
<proteinExistence type="inferred from homology"/>
<dbReference type="Pfam" id="PF26253">
    <property type="entry name" value="RdRP_head"/>
    <property type="match status" value="1"/>
</dbReference>
<evidence type="ECO:0000313" key="20">
    <source>
        <dbReference type="Proteomes" id="UP000005237"/>
    </source>
</evidence>
<reference evidence="20" key="1">
    <citation type="submission" date="2010-08" db="EMBL/GenBank/DDBJ databases">
        <authorList>
            <consortium name="Caenorhabditis japonica Sequencing Consortium"/>
            <person name="Wilson R.K."/>
        </authorList>
    </citation>
    <scope>NUCLEOTIDE SEQUENCE [LARGE SCALE GENOMIC DNA]</scope>
    <source>
        <strain evidence="20">DF5081</strain>
    </source>
</reference>
<dbReference type="GO" id="GO:0006313">
    <property type="term" value="P:DNA transposition"/>
    <property type="evidence" value="ECO:0007669"/>
    <property type="project" value="InterPro"/>
</dbReference>
<accession>A0A8R1DFE7</accession>
<feature type="domain" description="Tc1-like transposase DDE" evidence="13">
    <location>
        <begin position="1012"/>
        <end position="1152"/>
    </location>
</feature>
<evidence type="ECO:0000259" key="11">
    <source>
        <dbReference type="Pfam" id="PF01498"/>
    </source>
</evidence>
<keyword evidence="7" id="KW-0694">RNA-binding</keyword>
<dbReference type="Pfam" id="PF13358">
    <property type="entry name" value="DDE_3"/>
    <property type="match status" value="1"/>
</dbReference>
<comment type="catalytic activity">
    <reaction evidence="9">
        <text>RNA(n) + a ribonucleoside 5'-triphosphate = RNA(n+1) + diphosphate</text>
        <dbReference type="Rhea" id="RHEA:21248"/>
        <dbReference type="Rhea" id="RHEA-COMP:14527"/>
        <dbReference type="Rhea" id="RHEA-COMP:17342"/>
        <dbReference type="ChEBI" id="CHEBI:33019"/>
        <dbReference type="ChEBI" id="CHEBI:61557"/>
        <dbReference type="ChEBI" id="CHEBI:140395"/>
        <dbReference type="EC" id="2.7.7.48"/>
    </reaction>
</comment>
<dbReference type="InterPro" id="IPR056654">
    <property type="entry name" value="DUF7752"/>
</dbReference>
<evidence type="ECO:0000256" key="3">
    <source>
        <dbReference type="ARBA" id="ARBA00012494"/>
    </source>
</evidence>
<evidence type="ECO:0000259" key="13">
    <source>
        <dbReference type="Pfam" id="PF13358"/>
    </source>
</evidence>
<feature type="domain" description="DUF7637" evidence="15">
    <location>
        <begin position="25"/>
        <end position="131"/>
    </location>
</feature>
<dbReference type="GO" id="GO:0031380">
    <property type="term" value="C:nuclear RNA-directed RNA polymerase complex"/>
    <property type="evidence" value="ECO:0007669"/>
    <property type="project" value="TreeGrafter"/>
</dbReference>
<evidence type="ECO:0000259" key="16">
    <source>
        <dbReference type="Pfam" id="PF24934"/>
    </source>
</evidence>
<evidence type="ECO:0000256" key="8">
    <source>
        <dbReference type="ARBA" id="ARBA00023158"/>
    </source>
</evidence>